<accession>A0AAQ3MVB0</accession>
<proteinExistence type="predicted"/>
<feature type="domain" description="Retrovirus-related Pol polyprotein from transposon TNT 1-94-like beta-barrel" evidence="1">
    <location>
        <begin position="206"/>
        <end position="278"/>
    </location>
</feature>
<evidence type="ECO:0000313" key="2">
    <source>
        <dbReference type="EMBL" id="WVY98379.1"/>
    </source>
</evidence>
<dbReference type="InterPro" id="IPR054722">
    <property type="entry name" value="PolX-like_BBD"/>
</dbReference>
<name>A0AAQ3MVB0_VIGMU</name>
<evidence type="ECO:0000313" key="3">
    <source>
        <dbReference type="Proteomes" id="UP001374535"/>
    </source>
</evidence>
<reference evidence="2 3" key="1">
    <citation type="journal article" date="2023" name="Life. Sci Alliance">
        <title>Evolutionary insights into 3D genome organization and epigenetic landscape of Vigna mungo.</title>
        <authorList>
            <person name="Junaid A."/>
            <person name="Singh B."/>
            <person name="Bhatia S."/>
        </authorList>
    </citation>
    <scope>NUCLEOTIDE SEQUENCE [LARGE SCALE GENOMIC DNA]</scope>
    <source>
        <strain evidence="2">Urdbean</strain>
    </source>
</reference>
<dbReference type="PANTHER" id="PTHR34222:SF99">
    <property type="entry name" value="PROTEIN, PUTATIVE-RELATED"/>
    <property type="match status" value="1"/>
</dbReference>
<dbReference type="AlphaFoldDB" id="A0AAQ3MVB0"/>
<sequence>MLSIISQRKHEDRALQFLKGLNEQYGNIQSHVLLMDLIPLVSKIFSYVMQQERQSVNNNFLNHLESNNIIATISIVTYSFCGKTGHTDNVCFKNHGFPAKPSSNKKSCSHCGKTGHTVDVCYKKHGFPPGHKFYNEPVNDNQGETPDHEMCLTKQQYSALLALLNPNIDVATVSNPQIGSLISSSSGTGKTLLHFNITSDLGTTIWILDSSATDHVVSSLKHLHSYDQIKPVTTNLPNGITIQATRKGTIQLYDKICLKDVLYIPGFCYNLISISKLVLHNGVHVIFTNSTCFIQDSTTYHKIGSVDSHAGLYVFHGPNLTVVVSIHPTSAHNTHC</sequence>
<gene>
    <name evidence="2" type="ORF">V8G54_030530</name>
</gene>
<dbReference type="EMBL" id="CP144692">
    <property type="protein sequence ID" value="WVY98379.1"/>
    <property type="molecule type" value="Genomic_DNA"/>
</dbReference>
<dbReference type="Pfam" id="PF22936">
    <property type="entry name" value="Pol_BBD"/>
    <property type="match status" value="1"/>
</dbReference>
<dbReference type="Gene3D" id="4.10.60.10">
    <property type="entry name" value="Zinc finger, CCHC-type"/>
    <property type="match status" value="1"/>
</dbReference>
<evidence type="ECO:0000259" key="1">
    <source>
        <dbReference type="Pfam" id="PF22936"/>
    </source>
</evidence>
<keyword evidence="3" id="KW-1185">Reference proteome</keyword>
<organism evidence="2 3">
    <name type="scientific">Vigna mungo</name>
    <name type="common">Black gram</name>
    <name type="synonym">Phaseolus mungo</name>
    <dbReference type="NCBI Taxonomy" id="3915"/>
    <lineage>
        <taxon>Eukaryota</taxon>
        <taxon>Viridiplantae</taxon>
        <taxon>Streptophyta</taxon>
        <taxon>Embryophyta</taxon>
        <taxon>Tracheophyta</taxon>
        <taxon>Spermatophyta</taxon>
        <taxon>Magnoliopsida</taxon>
        <taxon>eudicotyledons</taxon>
        <taxon>Gunneridae</taxon>
        <taxon>Pentapetalae</taxon>
        <taxon>rosids</taxon>
        <taxon>fabids</taxon>
        <taxon>Fabales</taxon>
        <taxon>Fabaceae</taxon>
        <taxon>Papilionoideae</taxon>
        <taxon>50 kb inversion clade</taxon>
        <taxon>NPAAA clade</taxon>
        <taxon>indigoferoid/millettioid clade</taxon>
        <taxon>Phaseoleae</taxon>
        <taxon>Vigna</taxon>
    </lineage>
</organism>
<protein>
    <recommendedName>
        <fullName evidence="1">Retrovirus-related Pol polyprotein from transposon TNT 1-94-like beta-barrel domain-containing protein</fullName>
    </recommendedName>
</protein>
<dbReference type="PANTHER" id="PTHR34222">
    <property type="entry name" value="GAG_PRE-INTEGRS DOMAIN-CONTAINING PROTEIN"/>
    <property type="match status" value="1"/>
</dbReference>
<dbReference type="Proteomes" id="UP001374535">
    <property type="component" value="Chromosome 9"/>
</dbReference>